<dbReference type="RefSeq" id="WP_123931307.1">
    <property type="nucleotide sequence ID" value="NZ_RKRE01000003.1"/>
</dbReference>
<evidence type="ECO:0000313" key="5">
    <source>
        <dbReference type="Proteomes" id="UP000282654"/>
    </source>
</evidence>
<dbReference type="Pfam" id="PF23750">
    <property type="entry name" value="RsgI_M"/>
    <property type="match status" value="1"/>
</dbReference>
<dbReference type="Proteomes" id="UP000282654">
    <property type="component" value="Unassembled WGS sequence"/>
</dbReference>
<organism evidence="4 5">
    <name type="scientific">Thermodesulfitimonas autotrophica</name>
    <dbReference type="NCBI Taxonomy" id="1894989"/>
    <lineage>
        <taxon>Bacteria</taxon>
        <taxon>Bacillati</taxon>
        <taxon>Bacillota</taxon>
        <taxon>Clostridia</taxon>
        <taxon>Thermoanaerobacterales</taxon>
        <taxon>Thermoanaerobacteraceae</taxon>
        <taxon>Thermodesulfitimonas</taxon>
    </lineage>
</organism>
<keyword evidence="2" id="KW-1133">Transmembrane helix</keyword>
<feature type="compositionally biased region" description="Basic and acidic residues" evidence="1">
    <location>
        <begin position="264"/>
        <end position="275"/>
    </location>
</feature>
<evidence type="ECO:0000313" key="4">
    <source>
        <dbReference type="EMBL" id="RPF42745.1"/>
    </source>
</evidence>
<sequence>MRRREKGLLLEKNGNGIVLTPDGDFRFVPSPAAEVGAEITLTGVPAVRWWLLSIAAALTVVFIGLGLYRYFLPTPVAYVALDINPSLELGLDRQERVVRVEALNGDAVRLTAGVKLRGLPVTEAVKALICRAAELGYVSARREGVVLLTVVPVREGEPVPRAADLAQAAGQAVAKRDLQVKVVATAVPAKYREEAHRLGLSPGRYVLKMGASRAGKPVTVQELKREGLARLEAHRRVPVEELVRAGQQDGVVVVPAKIGRWAAVREKEEHGRDEAGAPEGNPVEEKTGAGKAQPGGAGGLRRPSRDGAKPPEGVTGGRLQEEKQGLEERRGAAKLRPEEGVREKVYGPGMSERQVTRKSGRADRGGGSITGKVYRSEGGEVGNGAAVETSRPESCGQRSAGD</sequence>
<gene>
    <name evidence="4" type="ORF">EDD75_1855</name>
</gene>
<evidence type="ECO:0000256" key="1">
    <source>
        <dbReference type="SAM" id="MobiDB-lite"/>
    </source>
</evidence>
<dbReference type="InterPro" id="IPR055431">
    <property type="entry name" value="RsgI_M"/>
</dbReference>
<protein>
    <recommendedName>
        <fullName evidence="3">Anti-sigma factor RsgI-like middle domain-containing protein</fullName>
    </recommendedName>
</protein>
<name>A0A3N5BAL3_9THEO</name>
<feature type="region of interest" description="Disordered" evidence="1">
    <location>
        <begin position="264"/>
        <end position="402"/>
    </location>
</feature>
<feature type="transmembrane region" description="Helical" evidence="2">
    <location>
        <begin position="49"/>
        <end position="71"/>
    </location>
</feature>
<feature type="domain" description="Anti-sigma factor RsgI-like middle" evidence="3">
    <location>
        <begin position="76"/>
        <end position="207"/>
    </location>
</feature>
<proteinExistence type="predicted"/>
<dbReference type="OrthoDB" id="9800626at2"/>
<dbReference type="AlphaFoldDB" id="A0A3N5BAL3"/>
<comment type="caution">
    <text evidence="4">The sequence shown here is derived from an EMBL/GenBank/DDBJ whole genome shotgun (WGS) entry which is preliminary data.</text>
</comment>
<keyword evidence="5" id="KW-1185">Reference proteome</keyword>
<keyword evidence="2" id="KW-0812">Transmembrane</keyword>
<keyword evidence="2" id="KW-0472">Membrane</keyword>
<evidence type="ECO:0000256" key="2">
    <source>
        <dbReference type="SAM" id="Phobius"/>
    </source>
</evidence>
<dbReference type="EMBL" id="RKRE01000003">
    <property type="protein sequence ID" value="RPF42745.1"/>
    <property type="molecule type" value="Genomic_DNA"/>
</dbReference>
<accession>A0A3N5BAL3</accession>
<feature type="compositionally biased region" description="Basic and acidic residues" evidence="1">
    <location>
        <begin position="319"/>
        <end position="345"/>
    </location>
</feature>
<reference evidence="4 5" key="1">
    <citation type="submission" date="2018-11" db="EMBL/GenBank/DDBJ databases">
        <title>Genomic Encyclopedia of Type Strains, Phase IV (KMG-IV): sequencing the most valuable type-strain genomes for metagenomic binning, comparative biology and taxonomic classification.</title>
        <authorList>
            <person name="Goeker M."/>
        </authorList>
    </citation>
    <scope>NUCLEOTIDE SEQUENCE [LARGE SCALE GENOMIC DNA]</scope>
    <source>
        <strain evidence="4 5">DSM 102936</strain>
    </source>
</reference>
<evidence type="ECO:0000259" key="3">
    <source>
        <dbReference type="Pfam" id="PF23750"/>
    </source>
</evidence>